<evidence type="ECO:0000256" key="14">
    <source>
        <dbReference type="RuleBase" id="RU363127"/>
    </source>
</evidence>
<evidence type="ECO:0000256" key="9">
    <source>
        <dbReference type="ARBA" id="ARBA00023136"/>
    </source>
</evidence>
<dbReference type="Proteomes" id="UP000639772">
    <property type="component" value="Chromosome 12"/>
</dbReference>
<evidence type="ECO:0000256" key="1">
    <source>
        <dbReference type="ARBA" id="ARBA00004323"/>
    </source>
</evidence>
<feature type="site" description="Interaction with galactose moiety of substrate glycoprotein" evidence="13">
    <location>
        <position position="322"/>
    </location>
</feature>
<evidence type="ECO:0000256" key="10">
    <source>
        <dbReference type="ARBA" id="ARBA00023180"/>
    </source>
</evidence>
<sequence>MTSFRRNSSIVRRDGNLHNDHDDTDASPKPSHIRNFLIMGRLLNSLLNSLHHILCSDRIRAALHKIFFQRPSRPTERLKVKIVLPKSAAFRLFICFVVGFFCGYTPTPLMNVTKNREPKLQAFSFHEDKVVADFGRRMSVEEEVLSFHKTLIKENTSKETWKKGEVKNETFSTVVGVPLTHDKERVSKLVIVVTPIYARPLQVYYLNRLAQTLRNVPPPLLWIVVEMSVQSDETARILREAGVMHRHLVCHQNVTSIKTGVIHQRNVALSHIEKHQLDGIVYFADDNRIYSIELFAKMREIRRFGTWPVAVLTQNKKRVVLEGPVCNGSEVLGWHTNQKSKESQRFNLDISGFAFNSTLLWDTKSWHRPVIELIRHQVASREVSQESKFIEQLVEDESQMEGISDGCSRVLVWHLHLELSDMLYPEGWLLQKNLDVVIPLP</sequence>
<dbReference type="Proteomes" id="UP000636800">
    <property type="component" value="Chromosome 12"/>
</dbReference>
<dbReference type="EC" id="2.4.-.-" evidence="14"/>
<dbReference type="EMBL" id="JADCNL010000012">
    <property type="protein sequence ID" value="KAG0458107.1"/>
    <property type="molecule type" value="Genomic_DNA"/>
</dbReference>
<feature type="transmembrane region" description="Helical" evidence="14">
    <location>
        <begin position="88"/>
        <end position="106"/>
    </location>
</feature>
<evidence type="ECO:0000256" key="15">
    <source>
        <dbReference type="SAM" id="MobiDB-lite"/>
    </source>
</evidence>
<reference evidence="18 19" key="1">
    <citation type="journal article" date="2020" name="Nat. Food">
        <title>A phased Vanilla planifolia genome enables genetic improvement of flavour and production.</title>
        <authorList>
            <person name="Hasing T."/>
            <person name="Tang H."/>
            <person name="Brym M."/>
            <person name="Khazi F."/>
            <person name="Huang T."/>
            <person name="Chambers A.H."/>
        </authorList>
    </citation>
    <scope>NUCLEOTIDE SEQUENCE [LARGE SCALE GENOMIC DNA]</scope>
    <source>
        <tissue evidence="16">Leaf</tissue>
    </source>
</reference>
<evidence type="ECO:0000256" key="2">
    <source>
        <dbReference type="ARBA" id="ARBA00007706"/>
    </source>
</evidence>
<name>A0A835UDZ2_VANPL</name>
<dbReference type="FunFam" id="3.90.550.10:FF:000064">
    <property type="entry name" value="Glycosyltransferases"/>
    <property type="match status" value="1"/>
</dbReference>
<evidence type="ECO:0000313" key="16">
    <source>
        <dbReference type="EMBL" id="KAG0458107.1"/>
    </source>
</evidence>
<dbReference type="OrthoDB" id="675023at2759"/>
<comment type="caution">
    <text evidence="16">The sequence shown here is derived from an EMBL/GenBank/DDBJ whole genome shotgun (WGS) entry which is preliminary data.</text>
</comment>
<dbReference type="GO" id="GO:0000139">
    <property type="term" value="C:Golgi membrane"/>
    <property type="evidence" value="ECO:0007669"/>
    <property type="project" value="UniProtKB-SubCell"/>
</dbReference>
<evidence type="ECO:0000256" key="4">
    <source>
        <dbReference type="ARBA" id="ARBA00022679"/>
    </source>
</evidence>
<evidence type="ECO:0000313" key="19">
    <source>
        <dbReference type="Proteomes" id="UP000639772"/>
    </source>
</evidence>
<keyword evidence="18" id="KW-1185">Reference proteome</keyword>
<evidence type="ECO:0000256" key="3">
    <source>
        <dbReference type="ARBA" id="ARBA00022676"/>
    </source>
</evidence>
<keyword evidence="11 14" id="KW-0961">Cell wall biogenesis/degradation</keyword>
<gene>
    <name evidence="17" type="ORF">HPP92_022998</name>
    <name evidence="16" type="ORF">HPP92_023264</name>
</gene>
<evidence type="ECO:0000256" key="5">
    <source>
        <dbReference type="ARBA" id="ARBA00022692"/>
    </source>
</evidence>
<evidence type="ECO:0000256" key="8">
    <source>
        <dbReference type="ARBA" id="ARBA00023034"/>
    </source>
</evidence>
<dbReference type="CDD" id="cd00218">
    <property type="entry name" value="GlcAT-I"/>
    <property type="match status" value="1"/>
</dbReference>
<dbReference type="InterPro" id="IPR005027">
    <property type="entry name" value="Glyco_trans_43"/>
</dbReference>
<keyword evidence="8 14" id="KW-0333">Golgi apparatus</keyword>
<feature type="compositionally biased region" description="Basic and acidic residues" evidence="15">
    <location>
        <begin position="11"/>
        <end position="26"/>
    </location>
</feature>
<dbReference type="EMBL" id="JADCNM010000012">
    <property type="protein sequence ID" value="KAG0459870.1"/>
    <property type="molecule type" value="Genomic_DNA"/>
</dbReference>
<dbReference type="GO" id="GO:0010417">
    <property type="term" value="P:glucuronoxylan biosynthetic process"/>
    <property type="evidence" value="ECO:0007669"/>
    <property type="project" value="TreeGrafter"/>
</dbReference>
<feature type="compositionally biased region" description="Polar residues" evidence="15">
    <location>
        <begin position="1"/>
        <end position="10"/>
    </location>
</feature>
<comment type="subcellular location">
    <subcellularLocation>
        <location evidence="1 14">Golgi apparatus membrane</location>
        <topology evidence="1 14">Single-pass type II membrane protein</topology>
    </subcellularLocation>
</comment>
<organism evidence="16 18">
    <name type="scientific">Vanilla planifolia</name>
    <name type="common">Vanilla</name>
    <dbReference type="NCBI Taxonomy" id="51239"/>
    <lineage>
        <taxon>Eukaryota</taxon>
        <taxon>Viridiplantae</taxon>
        <taxon>Streptophyta</taxon>
        <taxon>Embryophyta</taxon>
        <taxon>Tracheophyta</taxon>
        <taxon>Spermatophyta</taxon>
        <taxon>Magnoliopsida</taxon>
        <taxon>Liliopsida</taxon>
        <taxon>Asparagales</taxon>
        <taxon>Orchidaceae</taxon>
        <taxon>Vanilloideae</taxon>
        <taxon>Vanilleae</taxon>
        <taxon>Vanilla</taxon>
    </lineage>
</organism>
<evidence type="ECO:0000256" key="7">
    <source>
        <dbReference type="ARBA" id="ARBA00022989"/>
    </source>
</evidence>
<proteinExistence type="inferred from homology"/>
<dbReference type="Pfam" id="PF03360">
    <property type="entry name" value="Glyco_transf_43"/>
    <property type="match status" value="1"/>
</dbReference>
<keyword evidence="10" id="KW-0325">Glycoprotein</keyword>
<keyword evidence="9 14" id="KW-0472">Membrane</keyword>
<keyword evidence="6 14" id="KW-0735">Signal-anchor</keyword>
<protein>
    <recommendedName>
        <fullName evidence="14">Glycosyltransferases</fullName>
        <ecNumber evidence="14">2.4.-.-</ecNumber>
    </recommendedName>
</protein>
<dbReference type="AlphaFoldDB" id="A0A835UDZ2"/>
<evidence type="ECO:0000256" key="12">
    <source>
        <dbReference type="PIRSR" id="PIRSR605027-1"/>
    </source>
</evidence>
<dbReference type="PANTHER" id="PTHR10896">
    <property type="entry name" value="GALACTOSYLGALACTOSYLXYLOSYLPROTEIN 3-BETA-GLUCURONOSYLTRANSFERASE BETA-1,3-GLUCURONYLTRANSFERASE"/>
    <property type="match status" value="1"/>
</dbReference>
<evidence type="ECO:0000313" key="18">
    <source>
        <dbReference type="Proteomes" id="UP000636800"/>
    </source>
</evidence>
<dbReference type="GO" id="GO:0042285">
    <property type="term" value="F:xylosyltransferase activity"/>
    <property type="evidence" value="ECO:0007669"/>
    <property type="project" value="TreeGrafter"/>
</dbReference>
<evidence type="ECO:0000256" key="11">
    <source>
        <dbReference type="ARBA" id="ARBA00023316"/>
    </source>
</evidence>
<evidence type="ECO:0000313" key="17">
    <source>
        <dbReference type="EMBL" id="KAG0459870.1"/>
    </source>
</evidence>
<dbReference type="GO" id="GO:0015018">
    <property type="term" value="F:galactosylgalactosylxylosylprotein 3-beta-glucuronosyltransferase activity"/>
    <property type="evidence" value="ECO:0007669"/>
    <property type="project" value="InterPro"/>
</dbReference>
<evidence type="ECO:0000256" key="13">
    <source>
        <dbReference type="PIRSR" id="PIRSR605027-4"/>
    </source>
</evidence>
<dbReference type="Gene3D" id="3.90.550.10">
    <property type="entry name" value="Spore Coat Polysaccharide Biosynthesis Protein SpsA, Chain A"/>
    <property type="match status" value="1"/>
</dbReference>
<keyword evidence="4 14" id="KW-0808">Transferase</keyword>
<keyword evidence="3" id="KW-0328">Glycosyltransferase</keyword>
<dbReference type="GO" id="GO:0071555">
    <property type="term" value="P:cell wall organization"/>
    <property type="evidence" value="ECO:0007669"/>
    <property type="project" value="UniProtKB-KW"/>
</dbReference>
<accession>A0A835UDZ2</accession>
<comment type="function">
    <text evidence="14">Involved in the synthesis of glucuronoxylan hemicellulose in secondary cell walls.</text>
</comment>
<dbReference type="InterPro" id="IPR029044">
    <property type="entry name" value="Nucleotide-diphossugar_trans"/>
</dbReference>
<evidence type="ECO:0000256" key="6">
    <source>
        <dbReference type="ARBA" id="ARBA00022968"/>
    </source>
</evidence>
<keyword evidence="5 14" id="KW-0812">Transmembrane</keyword>
<feature type="region of interest" description="Disordered" evidence="15">
    <location>
        <begin position="1"/>
        <end position="28"/>
    </location>
</feature>
<feature type="active site" description="Proton donor/acceptor" evidence="12">
    <location>
        <position position="386"/>
    </location>
</feature>
<keyword evidence="7 14" id="KW-1133">Transmembrane helix</keyword>
<comment type="similarity">
    <text evidence="2 14">Belongs to the glycosyltransferase 43 family.</text>
</comment>
<dbReference type="GO" id="GO:0009834">
    <property type="term" value="P:plant-type secondary cell wall biogenesis"/>
    <property type="evidence" value="ECO:0007669"/>
    <property type="project" value="TreeGrafter"/>
</dbReference>
<dbReference type="PANTHER" id="PTHR10896:SF20">
    <property type="entry name" value="BETA-1,4-XYLOSYLTRANSFERASE IRX9L-RELATED"/>
    <property type="match status" value="1"/>
</dbReference>
<dbReference type="SUPFAM" id="SSF53448">
    <property type="entry name" value="Nucleotide-diphospho-sugar transferases"/>
    <property type="match status" value="1"/>
</dbReference>